<gene>
    <name evidence="2" type="ORF">AY586_04090</name>
</gene>
<feature type="region of interest" description="Disordered" evidence="1">
    <location>
        <begin position="70"/>
        <end position="131"/>
    </location>
</feature>
<proteinExistence type="predicted"/>
<protein>
    <recommendedName>
        <fullName evidence="4">DUF2076 family protein</fullName>
    </recommendedName>
</protein>
<dbReference type="RefSeq" id="WP_062276779.1">
    <property type="nucleotide sequence ID" value="NZ_LSYU01000077.1"/>
</dbReference>
<organism evidence="2 3">
    <name type="scientific">Marichromatium gracile</name>
    <name type="common">Chromatium gracile</name>
    <dbReference type="NCBI Taxonomy" id="1048"/>
    <lineage>
        <taxon>Bacteria</taxon>
        <taxon>Pseudomonadati</taxon>
        <taxon>Pseudomonadota</taxon>
        <taxon>Gammaproteobacteria</taxon>
        <taxon>Chromatiales</taxon>
        <taxon>Chromatiaceae</taxon>
        <taxon>Marichromatium</taxon>
    </lineage>
</organism>
<dbReference type="Pfam" id="PF09849">
    <property type="entry name" value="DUF2076"/>
    <property type="match status" value="1"/>
</dbReference>
<feature type="compositionally biased region" description="Low complexity" evidence="1">
    <location>
        <begin position="117"/>
        <end position="131"/>
    </location>
</feature>
<evidence type="ECO:0000313" key="2">
    <source>
        <dbReference type="EMBL" id="KXX63859.1"/>
    </source>
</evidence>
<keyword evidence="3" id="KW-1185">Reference proteome</keyword>
<reference evidence="2 3" key="1">
    <citation type="submission" date="2016-02" db="EMBL/GenBank/DDBJ databases">
        <title>Genome sequence of Marichromatium gracile YL-28, a purple sulfur bacterium.</title>
        <authorList>
            <person name="Zhao C."/>
            <person name="Hong X."/>
            <person name="Chen S."/>
            <person name="Yang S."/>
        </authorList>
    </citation>
    <scope>NUCLEOTIDE SEQUENCE [LARGE SCALE GENOMIC DNA]</scope>
    <source>
        <strain evidence="2 3">YL28</strain>
    </source>
</reference>
<evidence type="ECO:0000256" key="1">
    <source>
        <dbReference type="SAM" id="MobiDB-lite"/>
    </source>
</evidence>
<evidence type="ECO:0008006" key="4">
    <source>
        <dbReference type="Google" id="ProtNLM"/>
    </source>
</evidence>
<feature type="compositionally biased region" description="Polar residues" evidence="1">
    <location>
        <begin position="15"/>
        <end position="25"/>
    </location>
</feature>
<sequence length="210" mass="21899">MNAQDQSAIEGLFQRLQQAETQSGQRDPEAEKLIQDMIARQPAAPYLMAQAVLVQEHALQNLQGRVEELEKQLAERPQQSSGGFLGGLFGGGAQQQQQAPARQPRQSSGGGWGAGRGAQPQGQGAAPFQQGQAGGGGGFLAGAAQTAMGVAGGVLLGNAIAGMFADDAEAADIPAEPEMPVEPEMMQDPMEAMPEDEGAFFDDFGGEEEF</sequence>
<feature type="compositionally biased region" description="Gly residues" evidence="1">
    <location>
        <begin position="83"/>
        <end position="93"/>
    </location>
</feature>
<accession>A0ABR5VE84</accession>
<dbReference type="InterPro" id="IPR018648">
    <property type="entry name" value="DUF2076"/>
</dbReference>
<feature type="region of interest" description="Disordered" evidence="1">
    <location>
        <begin position="1"/>
        <end position="30"/>
    </location>
</feature>
<dbReference type="Proteomes" id="UP000075766">
    <property type="component" value="Unassembled WGS sequence"/>
</dbReference>
<feature type="compositionally biased region" description="Low complexity" evidence="1">
    <location>
        <begin position="94"/>
        <end position="107"/>
    </location>
</feature>
<name>A0ABR5VE84_MARGR</name>
<evidence type="ECO:0000313" key="3">
    <source>
        <dbReference type="Proteomes" id="UP000075766"/>
    </source>
</evidence>
<dbReference type="EMBL" id="LSYU01000077">
    <property type="protein sequence ID" value="KXX63859.1"/>
    <property type="molecule type" value="Genomic_DNA"/>
</dbReference>
<comment type="caution">
    <text evidence="2">The sequence shown here is derived from an EMBL/GenBank/DDBJ whole genome shotgun (WGS) entry which is preliminary data.</text>
</comment>